<name>A0A2U2RMA1_9MICO</name>
<dbReference type="Pfam" id="PF09949">
    <property type="entry name" value="APP1_cat"/>
    <property type="match status" value="1"/>
</dbReference>
<proteinExistence type="predicted"/>
<dbReference type="EMBL" id="QFKX01000002">
    <property type="protein sequence ID" value="PWH07000.1"/>
    <property type="molecule type" value="Genomic_DNA"/>
</dbReference>
<dbReference type="Proteomes" id="UP000245590">
    <property type="component" value="Unassembled WGS sequence"/>
</dbReference>
<dbReference type="OrthoDB" id="9789875at2"/>
<evidence type="ECO:0000259" key="1">
    <source>
        <dbReference type="Pfam" id="PF09949"/>
    </source>
</evidence>
<gene>
    <name evidence="2" type="ORF">DEO23_05230</name>
</gene>
<sequence>MDQDVAQRVTRVQPESAALQPHWSARIEDVKNAAVAGLLDTFGWVLRIKPFTGFGTPGRVRVIARVLWARPTAPSDYHDQPVWDMRSMAVRGWRSFLSQVAPHRDVRIELGDSVFLARSDRSGLLDVQLEADLEPGVHIARISTTSENVVTAEVHVHSTEGDFGIVSDIDDTVVVTWLPRPLLAFWNAFVIPQTSRRAVPGMANLYQHVARSSPSAPFVYLSTGAWNVFPVLQRFLYKNGYPDGPLLLTDWGPTNTGFFRSGREHKERTLEQLAREFPDTKWLLIGDDGQHDPAIYAAFARSHPQNVAAVAIRELTESEQVLSSGLRARRHPDLPADSDVVWVQGPNGHALLHALRREDLIP</sequence>
<accession>A0A2U2RMA1</accession>
<keyword evidence="3" id="KW-1185">Reference proteome</keyword>
<organism evidence="2 3">
    <name type="scientific">Brachybacterium endophyticum</name>
    <dbReference type="NCBI Taxonomy" id="2182385"/>
    <lineage>
        <taxon>Bacteria</taxon>
        <taxon>Bacillati</taxon>
        <taxon>Actinomycetota</taxon>
        <taxon>Actinomycetes</taxon>
        <taxon>Micrococcales</taxon>
        <taxon>Dermabacteraceae</taxon>
        <taxon>Brachybacterium</taxon>
    </lineage>
</organism>
<protein>
    <recommendedName>
        <fullName evidence="1">Phosphatidate phosphatase APP1 catalytic domain-containing protein</fullName>
    </recommendedName>
</protein>
<dbReference type="InterPro" id="IPR052935">
    <property type="entry name" value="Mg2+_PAP"/>
</dbReference>
<feature type="domain" description="Phosphatidate phosphatase APP1 catalytic" evidence="1">
    <location>
        <begin position="163"/>
        <end position="314"/>
    </location>
</feature>
<evidence type="ECO:0000313" key="3">
    <source>
        <dbReference type="Proteomes" id="UP000245590"/>
    </source>
</evidence>
<comment type="caution">
    <text evidence="2">The sequence shown here is derived from an EMBL/GenBank/DDBJ whole genome shotgun (WGS) entry which is preliminary data.</text>
</comment>
<evidence type="ECO:0000313" key="2">
    <source>
        <dbReference type="EMBL" id="PWH07000.1"/>
    </source>
</evidence>
<dbReference type="GO" id="GO:0008195">
    <property type="term" value="F:phosphatidate phosphatase activity"/>
    <property type="evidence" value="ECO:0007669"/>
    <property type="project" value="InterPro"/>
</dbReference>
<dbReference type="PANTHER" id="PTHR28208">
    <property type="entry name" value="PHOSPHATIDATE PHOSPHATASE APP1"/>
    <property type="match status" value="1"/>
</dbReference>
<dbReference type="AlphaFoldDB" id="A0A2U2RMA1"/>
<dbReference type="InterPro" id="IPR019236">
    <property type="entry name" value="APP1_cat"/>
</dbReference>
<dbReference type="PANTHER" id="PTHR28208:SF3">
    <property type="entry name" value="PHOSPHATIDATE PHOSPHATASE APP1"/>
    <property type="match status" value="1"/>
</dbReference>
<reference evidence="2 3" key="1">
    <citation type="submission" date="2018-05" db="EMBL/GenBank/DDBJ databases">
        <title>Brachybacterium sp. M1HQ-2T, whole genome shotgun sequence.</title>
        <authorList>
            <person name="Tuo L."/>
        </authorList>
    </citation>
    <scope>NUCLEOTIDE SEQUENCE [LARGE SCALE GENOMIC DNA]</scope>
    <source>
        <strain evidence="2 3">M1HQ-2</strain>
    </source>
</reference>